<dbReference type="Proteomes" id="UP000013941">
    <property type="component" value="Chromosome"/>
</dbReference>
<dbReference type="HOGENOM" id="CLU_3066713_0_0_14"/>
<dbReference type="EMBL" id="CP002548">
    <property type="protein sequence ID" value="AGL90594.1"/>
    <property type="molecule type" value="Genomic_DNA"/>
</dbReference>
<reference evidence="1 2" key="1">
    <citation type="journal article" date="2013" name="BMC Genomics">
        <title>Comparison of the complete genome sequence of two closely related isolates of 'Candidatus Phytoplasma australiense' reveals genome plasticity.</title>
        <authorList>
            <person name="Andersen M.T."/>
            <person name="Liefting L.W."/>
            <person name="Havukkala I."/>
            <person name="Beever R.E."/>
        </authorList>
    </citation>
    <scope>NUCLEOTIDE SEQUENCE [LARGE SCALE GENOMIC DNA]</scope>
    <source>
        <strain evidence="1 2">NZSb11</strain>
    </source>
</reference>
<keyword evidence="2" id="KW-1185">Reference proteome</keyword>
<proteinExistence type="predicted"/>
<organism evidence="1 2">
    <name type="scientific">Strawberry lethal yellows phytoplasma (CPA) str. NZSb11</name>
    <dbReference type="NCBI Taxonomy" id="980422"/>
    <lineage>
        <taxon>Bacteria</taxon>
        <taxon>Bacillati</taxon>
        <taxon>Mycoplasmatota</taxon>
        <taxon>Mollicutes</taxon>
        <taxon>Acholeplasmatales</taxon>
        <taxon>Acholeplasmataceae</taxon>
        <taxon>Candidatus Phytoplasma</taxon>
        <taxon>16SrXII (Stolbur group)</taxon>
    </lineage>
</organism>
<protein>
    <submittedName>
        <fullName evidence="1">Uncharacterized protein</fullName>
    </submittedName>
</protein>
<sequence length="53" mass="6603">MFHYYSFGMFQTTLDIKKYQTGDVWYKKTCNKDNPTRKENTYQMNFWLASFRK</sequence>
<name>R4S1C2_PHYAS</name>
<evidence type="ECO:0000313" key="2">
    <source>
        <dbReference type="Proteomes" id="UP000013941"/>
    </source>
</evidence>
<dbReference type="PATRIC" id="fig|980422.3.peg.621"/>
<evidence type="ECO:0000313" key="1">
    <source>
        <dbReference type="EMBL" id="AGL90594.1"/>
    </source>
</evidence>
<dbReference type="AlphaFoldDB" id="R4S1C2"/>
<gene>
    <name evidence="1" type="ORF">SLY_0679</name>
</gene>
<dbReference type="KEGG" id="nzs:SLY_0679"/>
<accession>R4S1C2</accession>